<comment type="caution">
    <text evidence="1">The sequence shown here is derived from an EMBL/GenBank/DDBJ whole genome shotgun (WGS) entry which is preliminary data.</text>
</comment>
<gene>
    <name evidence="1" type="ORF">CEXT_476991</name>
</gene>
<protein>
    <submittedName>
        <fullName evidence="1">Uncharacterized protein</fullName>
    </submittedName>
</protein>
<dbReference type="AlphaFoldDB" id="A0AAV4UA15"/>
<evidence type="ECO:0000313" key="2">
    <source>
        <dbReference type="Proteomes" id="UP001054945"/>
    </source>
</evidence>
<dbReference type="PROSITE" id="PS51257">
    <property type="entry name" value="PROKAR_LIPOPROTEIN"/>
    <property type="match status" value="1"/>
</dbReference>
<dbReference type="Proteomes" id="UP001054945">
    <property type="component" value="Unassembled WGS sequence"/>
</dbReference>
<proteinExistence type="predicted"/>
<name>A0AAV4UA15_CAEEX</name>
<sequence>MAGEITKLPQIQFSENQSFSTWILTATVTSCHAPGGTKTLCKRPIIYFSNPLPINNPAPKLPASKYHEGGGVDCESEMTFGQFTLNGIDQPINNELDTTHECHERTFRTTPVSDLRLIGGPKTVAKQTKIKIREALLRVEVNLILAGMKN</sequence>
<keyword evidence="2" id="KW-1185">Reference proteome</keyword>
<organism evidence="1 2">
    <name type="scientific">Caerostris extrusa</name>
    <name type="common">Bark spider</name>
    <name type="synonym">Caerostris bankana</name>
    <dbReference type="NCBI Taxonomy" id="172846"/>
    <lineage>
        <taxon>Eukaryota</taxon>
        <taxon>Metazoa</taxon>
        <taxon>Ecdysozoa</taxon>
        <taxon>Arthropoda</taxon>
        <taxon>Chelicerata</taxon>
        <taxon>Arachnida</taxon>
        <taxon>Araneae</taxon>
        <taxon>Araneomorphae</taxon>
        <taxon>Entelegynae</taxon>
        <taxon>Araneoidea</taxon>
        <taxon>Araneidae</taxon>
        <taxon>Caerostris</taxon>
    </lineage>
</organism>
<reference evidence="1 2" key="1">
    <citation type="submission" date="2021-06" db="EMBL/GenBank/DDBJ databases">
        <title>Caerostris extrusa draft genome.</title>
        <authorList>
            <person name="Kono N."/>
            <person name="Arakawa K."/>
        </authorList>
    </citation>
    <scope>NUCLEOTIDE SEQUENCE [LARGE SCALE GENOMIC DNA]</scope>
</reference>
<accession>A0AAV4UA15</accession>
<dbReference type="EMBL" id="BPLR01012532">
    <property type="protein sequence ID" value="GIY54607.1"/>
    <property type="molecule type" value="Genomic_DNA"/>
</dbReference>
<evidence type="ECO:0000313" key="1">
    <source>
        <dbReference type="EMBL" id="GIY54607.1"/>
    </source>
</evidence>